<proteinExistence type="predicted"/>
<feature type="domain" description="J" evidence="3">
    <location>
        <begin position="3"/>
        <end position="68"/>
    </location>
</feature>
<dbReference type="InterPro" id="IPR008971">
    <property type="entry name" value="HSP40/DnaJ_pept-bd"/>
</dbReference>
<name>A0ABT0IS14_9HYPH</name>
<protein>
    <submittedName>
        <fullName evidence="4">DnaJ domain-containing protein</fullName>
    </submittedName>
</protein>
<feature type="region of interest" description="Disordered" evidence="2">
    <location>
        <begin position="144"/>
        <end position="170"/>
    </location>
</feature>
<keyword evidence="1" id="KW-0143">Chaperone</keyword>
<dbReference type="Gene3D" id="2.60.260.20">
    <property type="entry name" value="Urease metallochaperone UreE, N-terminal domain"/>
    <property type="match status" value="2"/>
</dbReference>
<dbReference type="Proteomes" id="UP001202827">
    <property type="component" value="Unassembled WGS sequence"/>
</dbReference>
<dbReference type="SUPFAM" id="SSF49493">
    <property type="entry name" value="HSP40/DnaJ peptide-binding domain"/>
    <property type="match status" value="2"/>
</dbReference>
<evidence type="ECO:0000313" key="5">
    <source>
        <dbReference type="Proteomes" id="UP001202827"/>
    </source>
</evidence>
<dbReference type="PANTHER" id="PTHR43096">
    <property type="entry name" value="DNAJ HOMOLOG 1, MITOCHONDRIAL-RELATED"/>
    <property type="match status" value="1"/>
</dbReference>
<dbReference type="InterPro" id="IPR018253">
    <property type="entry name" value="DnaJ_domain_CS"/>
</dbReference>
<evidence type="ECO:0000256" key="1">
    <source>
        <dbReference type="ARBA" id="ARBA00023186"/>
    </source>
</evidence>
<dbReference type="Gene3D" id="1.10.287.110">
    <property type="entry name" value="DnaJ domain"/>
    <property type="match status" value="1"/>
</dbReference>
<evidence type="ECO:0000256" key="2">
    <source>
        <dbReference type="SAM" id="MobiDB-lite"/>
    </source>
</evidence>
<dbReference type="SUPFAM" id="SSF46565">
    <property type="entry name" value="Chaperone J-domain"/>
    <property type="match status" value="1"/>
</dbReference>
<dbReference type="RefSeq" id="WP_248683232.1">
    <property type="nucleotide sequence ID" value="NZ_JALPRY010000012.1"/>
</dbReference>
<dbReference type="PANTHER" id="PTHR43096:SF52">
    <property type="entry name" value="DNAJ HOMOLOG 1, MITOCHONDRIAL-RELATED"/>
    <property type="match status" value="1"/>
</dbReference>
<dbReference type="PRINTS" id="PR00625">
    <property type="entry name" value="JDOMAIN"/>
</dbReference>
<evidence type="ECO:0000313" key="4">
    <source>
        <dbReference type="EMBL" id="MCK8780643.1"/>
    </source>
</evidence>
<dbReference type="Pfam" id="PF00226">
    <property type="entry name" value="DnaJ"/>
    <property type="match status" value="1"/>
</dbReference>
<reference evidence="4 5" key="1">
    <citation type="submission" date="2022-04" db="EMBL/GenBank/DDBJ databases">
        <title>Rhizobium coralii sp. nov., isolated from coral Turbinaria peltata.</title>
        <authorList>
            <person name="Sun H."/>
        </authorList>
    </citation>
    <scope>NUCLEOTIDE SEQUENCE [LARGE SCALE GENOMIC DNA]</scope>
    <source>
        <strain evidence="4 5">NTR19</strain>
    </source>
</reference>
<evidence type="ECO:0000259" key="3">
    <source>
        <dbReference type="PROSITE" id="PS50076"/>
    </source>
</evidence>
<dbReference type="InterPro" id="IPR036869">
    <property type="entry name" value="J_dom_sf"/>
</dbReference>
<feature type="compositionally biased region" description="Polar residues" evidence="2">
    <location>
        <begin position="144"/>
        <end position="158"/>
    </location>
</feature>
<sequence>MRDPYSVLGVKRNADADEIKAAWRTKAKSVHPDANQDDPLATTRFAEIGQAYEVLKDPERRKRYDTAAEMHQTIMEQRNAARAAAERARAAKANAEKVMEELAQAEAQRAQAQGRSRSQGAGQAMPGAETPEDVIDRIFGAGTSEQAKAQARSASGETEQAKTDAPAEKPPLPLLGVELIASLIRRFRNPSSATEKAPDMFTEATVKLEDLLKQNWVTHKLADEREVRFPLEKGMTDGYVLRLKGQGLRVNGMKPGDLVVTIKAARDPQFRIEGFNLHTSLPISLEDAVLGTETTVDTPEGPRTVTVAPWSGSDQTIKLEGLGLHDDAGGRGDLVVELRVLLWEKPNEKVTDLMRHMRHGLYV</sequence>
<comment type="caution">
    <text evidence="4">The sequence shown here is derived from an EMBL/GenBank/DDBJ whole genome shotgun (WGS) entry which is preliminary data.</text>
</comment>
<organism evidence="4 5">
    <name type="scientific">Neorhizobium turbinariae</name>
    <dbReference type="NCBI Taxonomy" id="2937795"/>
    <lineage>
        <taxon>Bacteria</taxon>
        <taxon>Pseudomonadati</taxon>
        <taxon>Pseudomonadota</taxon>
        <taxon>Alphaproteobacteria</taxon>
        <taxon>Hyphomicrobiales</taxon>
        <taxon>Rhizobiaceae</taxon>
        <taxon>Rhizobium/Agrobacterium group</taxon>
        <taxon>Neorhizobium</taxon>
    </lineage>
</organism>
<feature type="region of interest" description="Disordered" evidence="2">
    <location>
        <begin position="102"/>
        <end position="130"/>
    </location>
</feature>
<gene>
    <name evidence="4" type="ORF">M0654_11680</name>
</gene>
<dbReference type="CDD" id="cd06257">
    <property type="entry name" value="DnaJ"/>
    <property type="match status" value="1"/>
</dbReference>
<dbReference type="CDD" id="cd10747">
    <property type="entry name" value="DnaJ_C"/>
    <property type="match status" value="1"/>
</dbReference>
<accession>A0ABT0IS14</accession>
<dbReference type="SMART" id="SM00271">
    <property type="entry name" value="DnaJ"/>
    <property type="match status" value="1"/>
</dbReference>
<dbReference type="EMBL" id="JALPRY010000012">
    <property type="protein sequence ID" value="MCK8780643.1"/>
    <property type="molecule type" value="Genomic_DNA"/>
</dbReference>
<dbReference type="InterPro" id="IPR001623">
    <property type="entry name" value="DnaJ_domain"/>
</dbReference>
<keyword evidence="5" id="KW-1185">Reference proteome</keyword>
<dbReference type="PROSITE" id="PS50076">
    <property type="entry name" value="DNAJ_2"/>
    <property type="match status" value="1"/>
</dbReference>
<dbReference type="InterPro" id="IPR002939">
    <property type="entry name" value="DnaJ_C"/>
</dbReference>
<feature type="compositionally biased region" description="Low complexity" evidence="2">
    <location>
        <begin position="104"/>
        <end position="124"/>
    </location>
</feature>
<dbReference type="Pfam" id="PF01556">
    <property type="entry name" value="DnaJ_C"/>
    <property type="match status" value="1"/>
</dbReference>
<dbReference type="PROSITE" id="PS00636">
    <property type="entry name" value="DNAJ_1"/>
    <property type="match status" value="1"/>
</dbReference>